<dbReference type="EMBL" id="JACHNF010000001">
    <property type="protein sequence ID" value="MBB5980589.1"/>
    <property type="molecule type" value="Genomic_DNA"/>
</dbReference>
<accession>A0A841DRQ0</accession>
<evidence type="ECO:0000256" key="1">
    <source>
        <dbReference type="SAM" id="MobiDB-lite"/>
    </source>
</evidence>
<protein>
    <submittedName>
        <fullName evidence="2">Uncharacterized protein</fullName>
    </submittedName>
</protein>
<feature type="compositionally biased region" description="Basic and acidic residues" evidence="1">
    <location>
        <begin position="335"/>
        <end position="344"/>
    </location>
</feature>
<dbReference type="Proteomes" id="UP000558997">
    <property type="component" value="Unassembled WGS sequence"/>
</dbReference>
<organism evidence="2 3">
    <name type="scientific">Kribbella solani</name>
    <dbReference type="NCBI Taxonomy" id="236067"/>
    <lineage>
        <taxon>Bacteria</taxon>
        <taxon>Bacillati</taxon>
        <taxon>Actinomycetota</taxon>
        <taxon>Actinomycetes</taxon>
        <taxon>Propionibacteriales</taxon>
        <taxon>Kribbellaceae</taxon>
        <taxon>Kribbella</taxon>
    </lineage>
</organism>
<dbReference type="AlphaFoldDB" id="A0A841DRQ0"/>
<feature type="compositionally biased region" description="Low complexity" evidence="1">
    <location>
        <begin position="285"/>
        <end position="296"/>
    </location>
</feature>
<comment type="caution">
    <text evidence="2">The sequence shown here is derived from an EMBL/GenBank/DDBJ whole genome shotgun (WGS) entry which is preliminary data.</text>
</comment>
<keyword evidence="3" id="KW-1185">Reference proteome</keyword>
<name>A0A841DRQ0_9ACTN</name>
<evidence type="ECO:0000313" key="3">
    <source>
        <dbReference type="Proteomes" id="UP000558997"/>
    </source>
</evidence>
<evidence type="ECO:0000313" key="2">
    <source>
        <dbReference type="EMBL" id="MBB5980589.1"/>
    </source>
</evidence>
<dbReference type="RefSeq" id="WP_184836442.1">
    <property type="nucleotide sequence ID" value="NZ_BAAAVN010000003.1"/>
</dbReference>
<sequence>MALRRRHDSPVPDIGNGLFERIQQAVLRESGAAQSLWNGWIGYTDQPGLRGRADPAGRISFDQDSVIEPLQRMFATGGQGATVRDWIRFRNALKTVIHEYTHLLAPKGVKHRDRLEAMKVPESKAIEEGVTEAWSQAVVDRVARQVLPRALVEGVLAVQKQRGPHSYPAWEPAARAFADQVGIETGLDGDEVLRQMAGQQRDGKPWVAADLLFDASQLPNLVPVKEQEAIREELAGEIHHGFAGLMELKDNADPAVNRRSVSRQTGMELADFAMDIVRSAEAYYGSGPEQQQQQSRGRQEQRGHQQTGGWPDQDQEHDVNLRAAFGAQLPASEAVRVRQGEGGDGRSGGPNSGPATGRSTEPPAR</sequence>
<reference evidence="2 3" key="1">
    <citation type="submission" date="2020-08" db="EMBL/GenBank/DDBJ databases">
        <title>Sequencing the genomes of 1000 actinobacteria strains.</title>
        <authorList>
            <person name="Klenk H.-P."/>
        </authorList>
    </citation>
    <scope>NUCLEOTIDE SEQUENCE [LARGE SCALE GENOMIC DNA]</scope>
    <source>
        <strain evidence="2 3">DSM 17294</strain>
    </source>
</reference>
<feature type="region of interest" description="Disordered" evidence="1">
    <location>
        <begin position="285"/>
        <end position="365"/>
    </location>
</feature>
<gene>
    <name evidence="2" type="ORF">HDA44_003930</name>
</gene>
<proteinExistence type="predicted"/>